<evidence type="ECO:0000313" key="3">
    <source>
        <dbReference type="Proteomes" id="UP000077115"/>
    </source>
</evidence>
<feature type="region of interest" description="Disordered" evidence="1">
    <location>
        <begin position="288"/>
        <end position="344"/>
    </location>
</feature>
<dbReference type="STRING" id="403673.A0A177WF45"/>
<reference evidence="2 3" key="1">
    <citation type="submission" date="2006-10" db="EMBL/GenBank/DDBJ databases">
        <title>The Genome Sequence of Batrachochytrium dendrobatidis JEL423.</title>
        <authorList>
            <consortium name="The Broad Institute Genome Sequencing Platform"/>
            <person name="Birren B."/>
            <person name="Lander E."/>
            <person name="Galagan J."/>
            <person name="Cuomo C."/>
            <person name="Devon K."/>
            <person name="Jaffe D."/>
            <person name="Butler J."/>
            <person name="Alvarez P."/>
            <person name="Gnerre S."/>
            <person name="Grabherr M."/>
            <person name="Kleber M."/>
            <person name="Mauceli E."/>
            <person name="Brockman W."/>
            <person name="Young S."/>
            <person name="LaButti K."/>
            <person name="Sykes S."/>
            <person name="DeCaprio D."/>
            <person name="Crawford M."/>
            <person name="Koehrsen M."/>
            <person name="Engels R."/>
            <person name="Montgomery P."/>
            <person name="Pearson M."/>
            <person name="Howarth C."/>
            <person name="Larson L."/>
            <person name="White J."/>
            <person name="O'Leary S."/>
            <person name="Kodira C."/>
            <person name="Zeng Q."/>
            <person name="Yandava C."/>
            <person name="Alvarado L."/>
            <person name="Longcore J."/>
            <person name="James T."/>
        </authorList>
    </citation>
    <scope>NUCLEOTIDE SEQUENCE [LARGE SCALE GENOMIC DNA]</scope>
    <source>
        <strain evidence="2 3">JEL423</strain>
    </source>
</reference>
<evidence type="ECO:0000313" key="2">
    <source>
        <dbReference type="EMBL" id="OAJ38304.1"/>
    </source>
</evidence>
<dbReference type="VEuPathDB" id="FungiDB:BDEG_22251"/>
<feature type="compositionally biased region" description="Basic and acidic residues" evidence="1">
    <location>
        <begin position="291"/>
        <end position="307"/>
    </location>
</feature>
<gene>
    <name evidence="2" type="ORF">BDEG_22251</name>
</gene>
<feature type="region of interest" description="Disordered" evidence="1">
    <location>
        <begin position="1"/>
        <end position="102"/>
    </location>
</feature>
<accession>A0A177WF45</accession>
<evidence type="ECO:0008006" key="4">
    <source>
        <dbReference type="Google" id="ProtNLM"/>
    </source>
</evidence>
<organism evidence="2 3">
    <name type="scientific">Batrachochytrium dendrobatidis (strain JEL423)</name>
    <dbReference type="NCBI Taxonomy" id="403673"/>
    <lineage>
        <taxon>Eukaryota</taxon>
        <taxon>Fungi</taxon>
        <taxon>Fungi incertae sedis</taxon>
        <taxon>Chytridiomycota</taxon>
        <taxon>Chytridiomycota incertae sedis</taxon>
        <taxon>Chytridiomycetes</taxon>
        <taxon>Rhizophydiales</taxon>
        <taxon>Rhizophydiales incertae sedis</taxon>
        <taxon>Batrachochytrium</taxon>
    </lineage>
</organism>
<dbReference type="GO" id="GO:0016593">
    <property type="term" value="C:Cdc73/Paf1 complex"/>
    <property type="evidence" value="ECO:0007669"/>
    <property type="project" value="InterPro"/>
</dbReference>
<dbReference type="eggNOG" id="KOG2428">
    <property type="taxonomic scope" value="Eukaryota"/>
</dbReference>
<dbReference type="EMBL" id="DS022301">
    <property type="protein sequence ID" value="OAJ38304.1"/>
    <property type="molecule type" value="Genomic_DNA"/>
</dbReference>
<feature type="compositionally biased region" description="Acidic residues" evidence="1">
    <location>
        <begin position="1"/>
        <end position="15"/>
    </location>
</feature>
<evidence type="ECO:0000256" key="1">
    <source>
        <dbReference type="SAM" id="MobiDB-lite"/>
    </source>
</evidence>
<dbReference type="InterPro" id="IPR007149">
    <property type="entry name" value="Leo1"/>
</dbReference>
<dbReference type="Proteomes" id="UP000077115">
    <property type="component" value="Unassembled WGS sequence"/>
</dbReference>
<name>A0A177WF45_BATDL</name>
<protein>
    <recommendedName>
        <fullName evidence="4">Leo1-like protein</fullName>
    </recommendedName>
</protein>
<dbReference type="GO" id="GO:0032968">
    <property type="term" value="P:positive regulation of transcription elongation by RNA polymerase II"/>
    <property type="evidence" value="ECO:0007669"/>
    <property type="project" value="TreeGrafter"/>
</dbReference>
<dbReference type="OrthoDB" id="20844at2759"/>
<feature type="compositionally biased region" description="Acidic residues" evidence="1">
    <location>
        <begin position="67"/>
        <end position="85"/>
    </location>
</feature>
<dbReference type="Pfam" id="PF04004">
    <property type="entry name" value="Leo1"/>
    <property type="match status" value="1"/>
</dbReference>
<sequence length="408" mass="46813">MSTVEDDLFGDESSDDGWGNQGGNSHSYEESEQLDNPQQGQFHSHGHLAKPARYSPDETGQSHLELDQDNNEDEDDNLFGDESDDNSQRMGNDGYNSEDGIKNTELERRNEEILSQPELVVETSLPTVGGPRPENENLFLIKPPNFLHIEPIPYDRATYAQLDNDLEKDEDGSRERARLHVENTIRWRYDAKHPDQKNSNARLVRWEDNSFSLLVGEEQFEVAVTSLQNQHHYLAVQHSEEGYIQNRARFNKLMSFRPFSAQSLTHKRVTMAIVGKHSKKNRTRLITTTEDPEKAKQLVEKAETERLKARRKLESKRASTSARERGGRVDYYNGSDDDSHYRSGNRNIIDKIRSNRYDYQEEDDDGFVVADDALDEDEDDFQRSSKLMAAKSSSYLKRSAAADFDESD</sequence>
<dbReference type="GO" id="GO:0006368">
    <property type="term" value="P:transcription elongation by RNA polymerase II"/>
    <property type="evidence" value="ECO:0007669"/>
    <property type="project" value="InterPro"/>
</dbReference>
<reference evidence="2 3" key="2">
    <citation type="submission" date="2016-05" db="EMBL/GenBank/DDBJ databases">
        <title>Lineage-specific infection strategies underlie the spectrum of fungal disease in amphibians.</title>
        <authorList>
            <person name="Cuomo C.A."/>
            <person name="Farrer R.A."/>
            <person name="James T."/>
            <person name="Longcore J."/>
            <person name="Birren B."/>
        </authorList>
    </citation>
    <scope>NUCLEOTIDE SEQUENCE [LARGE SCALE GENOMIC DNA]</scope>
    <source>
        <strain evidence="2 3">JEL423</strain>
    </source>
</reference>
<dbReference type="GO" id="GO:1990269">
    <property type="term" value="F:RNA polymerase II C-terminal domain phosphoserine binding"/>
    <property type="evidence" value="ECO:0007669"/>
    <property type="project" value="TreeGrafter"/>
</dbReference>
<proteinExistence type="predicted"/>
<dbReference type="PANTHER" id="PTHR23146">
    <property type="entry name" value="LEO1 PROTEIN"/>
    <property type="match status" value="1"/>
</dbReference>
<dbReference type="AlphaFoldDB" id="A0A177WF45"/>
<dbReference type="PANTHER" id="PTHR23146:SF0">
    <property type="entry name" value="RNA POLYMERASE-ASSOCIATED PROTEIN LEO1"/>
    <property type="match status" value="1"/>
</dbReference>